<organism evidence="2 3">
    <name type="scientific">Actinomadura soli</name>
    <dbReference type="NCBI Taxonomy" id="2508997"/>
    <lineage>
        <taxon>Bacteria</taxon>
        <taxon>Bacillati</taxon>
        <taxon>Actinomycetota</taxon>
        <taxon>Actinomycetes</taxon>
        <taxon>Streptosporangiales</taxon>
        <taxon>Thermomonosporaceae</taxon>
        <taxon>Actinomadura</taxon>
    </lineage>
</organism>
<gene>
    <name evidence="2" type="ORF">ETD83_10895</name>
</gene>
<keyword evidence="3" id="KW-1185">Reference proteome</keyword>
<evidence type="ECO:0000313" key="3">
    <source>
        <dbReference type="Proteomes" id="UP000309174"/>
    </source>
</evidence>
<evidence type="ECO:0000313" key="2">
    <source>
        <dbReference type="EMBL" id="TMR03405.1"/>
    </source>
</evidence>
<sequence length="664" mass="70454">MPEAPPSDPSSRDELARPGPHSAAPPAERPGAPGPEPLWGLGQIATYLGCGKETVRGWWQAARARAADPTAAAAADALPPPNFLIPNDPGGIAGFFAPPTPGPAVPAALPWWTVERVRPLWRPPVIVAWALTTGRTTTDGAPGWERLPIPMFADLPALPAALPRVLDAVVQLPPRRPGGGRAFTVHLRIWEGPLPSGPGADPTPPRTVVLLSPADGPPPPLPHAEDLAARILAAGHLTARQARRALWFLQGEQLPESQPDGAVALRTPVHYLSFAVQPAGDDEPDDSSADGPTTDAPPTPAGLGHRGAVALERRLDGAPAGPLRSPRLLPAALEHIDHLVGERVEVYPEGTCTADTIARYAAGPRPVPLAWDPAELAADLAHLPILAAAHPTGAPATADTAGATGAEAYRAAVYRAAAHWVAAHAEQSRREYRLALPGLDRDAVHRQPPQIEPELNELLENVLADTEEHPYGIGILLRDLTAVRHLLTPPGHQHADPADDVADDVADDRTPVPDPQDALAAALRHAADRIGRQYHQVAAYIAEHHALPARLPDGSSPRPDPDAGNQEPATYLDTVSWWGPKAEDRDAARLLAGLFFDHERATGLRHGYDPFGRPVVHCAAARAFAVQWPTATAPAADQPITHVYRPLPDGRVDLIPLGDQRHPL</sequence>
<feature type="region of interest" description="Disordered" evidence="1">
    <location>
        <begin position="549"/>
        <end position="568"/>
    </location>
</feature>
<accession>A0A5C4JF32</accession>
<evidence type="ECO:0000256" key="1">
    <source>
        <dbReference type="SAM" id="MobiDB-lite"/>
    </source>
</evidence>
<protein>
    <submittedName>
        <fullName evidence="2">Uncharacterized protein</fullName>
    </submittedName>
</protein>
<name>A0A5C4JF32_9ACTN</name>
<dbReference type="EMBL" id="VCKW01000041">
    <property type="protein sequence ID" value="TMR03405.1"/>
    <property type="molecule type" value="Genomic_DNA"/>
</dbReference>
<feature type="region of interest" description="Disordered" evidence="1">
    <location>
        <begin position="488"/>
        <end position="514"/>
    </location>
</feature>
<dbReference type="OrthoDB" id="3400183at2"/>
<dbReference type="Proteomes" id="UP000309174">
    <property type="component" value="Unassembled WGS sequence"/>
</dbReference>
<proteinExistence type="predicted"/>
<dbReference type="RefSeq" id="WP_138644956.1">
    <property type="nucleotide sequence ID" value="NZ_VCKW01000041.1"/>
</dbReference>
<comment type="caution">
    <text evidence="2">The sequence shown here is derived from an EMBL/GenBank/DDBJ whole genome shotgun (WGS) entry which is preliminary data.</text>
</comment>
<feature type="region of interest" description="Disordered" evidence="1">
    <location>
        <begin position="1"/>
        <end position="38"/>
    </location>
</feature>
<feature type="region of interest" description="Disordered" evidence="1">
    <location>
        <begin position="277"/>
        <end position="304"/>
    </location>
</feature>
<dbReference type="AlphaFoldDB" id="A0A5C4JF32"/>
<feature type="region of interest" description="Disordered" evidence="1">
    <location>
        <begin position="194"/>
        <end position="219"/>
    </location>
</feature>
<reference evidence="2 3" key="1">
    <citation type="submission" date="2019-05" db="EMBL/GenBank/DDBJ databases">
        <title>Draft genome sequence of Actinomadura sp. 14C53.</title>
        <authorList>
            <person name="Saricaoglu S."/>
            <person name="Isik K."/>
        </authorList>
    </citation>
    <scope>NUCLEOTIDE SEQUENCE [LARGE SCALE GENOMIC DNA]</scope>
    <source>
        <strain evidence="2 3">14C53</strain>
    </source>
</reference>